<comment type="caution">
    <text evidence="2">The sequence shown here is derived from an EMBL/GenBank/DDBJ whole genome shotgun (WGS) entry which is preliminary data.</text>
</comment>
<reference evidence="2" key="1">
    <citation type="journal article" date="2023" name="IMA Fungus">
        <title>Comparative genomic study of the Penicillium genus elucidates a diverse pangenome and 15 lateral gene transfer events.</title>
        <authorList>
            <person name="Petersen C."/>
            <person name="Sorensen T."/>
            <person name="Nielsen M.R."/>
            <person name="Sondergaard T.E."/>
            <person name="Sorensen J.L."/>
            <person name="Fitzpatrick D.A."/>
            <person name="Frisvad J.C."/>
            <person name="Nielsen K.L."/>
        </authorList>
    </citation>
    <scope>NUCLEOTIDE SEQUENCE</scope>
    <source>
        <strain evidence="2">IBT 15450</strain>
    </source>
</reference>
<evidence type="ECO:0000313" key="2">
    <source>
        <dbReference type="EMBL" id="KAJ6044744.1"/>
    </source>
</evidence>
<dbReference type="AlphaFoldDB" id="A0AAD6IGU1"/>
<feature type="domain" description="Ricin B lectin" evidence="1">
    <location>
        <begin position="64"/>
        <end position="138"/>
    </location>
</feature>
<gene>
    <name evidence="2" type="ORF">N7460_006099</name>
</gene>
<dbReference type="InterPro" id="IPR000772">
    <property type="entry name" value="Ricin_B_lectin"/>
</dbReference>
<dbReference type="EMBL" id="JAQJZL010000004">
    <property type="protein sequence ID" value="KAJ6044744.1"/>
    <property type="molecule type" value="Genomic_DNA"/>
</dbReference>
<protein>
    <recommendedName>
        <fullName evidence="1">Ricin B lectin domain-containing protein</fullName>
    </recommendedName>
</protein>
<keyword evidence="3" id="KW-1185">Reference proteome</keyword>
<sequence length="165" mass="18203">MTNAAGANVHAARSYISTTIDPGTWYRLTNAHLGPSISLDVENDGVGNKEGLLKMSPSADYSGQFWRFIPQPSSGTYKIQNMFLGPNRALDVYGNDRTKPHLATEGNYSGQMWTLDGWGDTTWRLLNAYSGDGLRLDTYLDTHGLFMGDGNNSGQHWTLTAIRKI</sequence>
<proteinExistence type="predicted"/>
<dbReference type="Pfam" id="PF14200">
    <property type="entry name" value="RicinB_lectin_2"/>
    <property type="match status" value="1"/>
</dbReference>
<evidence type="ECO:0000313" key="3">
    <source>
        <dbReference type="Proteomes" id="UP001219568"/>
    </source>
</evidence>
<accession>A0AAD6IGU1</accession>
<dbReference type="SUPFAM" id="SSF50370">
    <property type="entry name" value="Ricin B-like lectins"/>
    <property type="match status" value="1"/>
</dbReference>
<evidence type="ECO:0000259" key="1">
    <source>
        <dbReference type="Pfam" id="PF14200"/>
    </source>
</evidence>
<name>A0AAD6IGU1_PENCN</name>
<organism evidence="2 3">
    <name type="scientific">Penicillium canescens</name>
    <dbReference type="NCBI Taxonomy" id="5083"/>
    <lineage>
        <taxon>Eukaryota</taxon>
        <taxon>Fungi</taxon>
        <taxon>Dikarya</taxon>
        <taxon>Ascomycota</taxon>
        <taxon>Pezizomycotina</taxon>
        <taxon>Eurotiomycetes</taxon>
        <taxon>Eurotiomycetidae</taxon>
        <taxon>Eurotiales</taxon>
        <taxon>Aspergillaceae</taxon>
        <taxon>Penicillium</taxon>
    </lineage>
</organism>
<dbReference type="CDD" id="cd00161">
    <property type="entry name" value="beta-trefoil_Ricin-like"/>
    <property type="match status" value="1"/>
</dbReference>
<dbReference type="Gene3D" id="2.80.10.50">
    <property type="match status" value="1"/>
</dbReference>
<reference evidence="2" key="2">
    <citation type="submission" date="2023-01" db="EMBL/GenBank/DDBJ databases">
        <authorList>
            <person name="Petersen C."/>
        </authorList>
    </citation>
    <scope>NUCLEOTIDE SEQUENCE</scope>
    <source>
        <strain evidence="2">IBT 15450</strain>
    </source>
</reference>
<dbReference type="Proteomes" id="UP001219568">
    <property type="component" value="Unassembled WGS sequence"/>
</dbReference>
<dbReference type="InterPro" id="IPR035992">
    <property type="entry name" value="Ricin_B-like_lectins"/>
</dbReference>